<dbReference type="GO" id="GO:0032156">
    <property type="term" value="C:septin cytoskeleton"/>
    <property type="evidence" value="ECO:0007669"/>
    <property type="project" value="UniProtKB-ARBA"/>
</dbReference>
<dbReference type="STRING" id="101091.A0A1C7NMP1"/>
<keyword evidence="6" id="KW-0132">Cell division</keyword>
<dbReference type="InParanoid" id="A0A1C7NMP1"/>
<dbReference type="InterPro" id="IPR030379">
    <property type="entry name" value="G_SEPTIN_dom"/>
</dbReference>
<reference evidence="6 7" key="1">
    <citation type="submission" date="2016-03" db="EMBL/GenBank/DDBJ databases">
        <title>Choanephora cucurbitarum.</title>
        <authorList>
            <person name="Min B."/>
            <person name="Park H."/>
            <person name="Park J.-H."/>
            <person name="Shin H.-D."/>
            <person name="Choi I.-G."/>
        </authorList>
    </citation>
    <scope>NUCLEOTIDE SEQUENCE [LARGE SCALE GENOMIC DNA]</scope>
    <source>
        <strain evidence="6 7">KUS-F28377</strain>
    </source>
</reference>
<evidence type="ECO:0000256" key="4">
    <source>
        <dbReference type="SAM" id="MobiDB-lite"/>
    </source>
</evidence>
<dbReference type="EMBL" id="LUGH01000080">
    <property type="protein sequence ID" value="OBZ89746.1"/>
    <property type="molecule type" value="Genomic_DNA"/>
</dbReference>
<dbReference type="PIRSF" id="PIRSF006698">
    <property type="entry name" value="Septin"/>
    <property type="match status" value="1"/>
</dbReference>
<dbReference type="SUPFAM" id="SSF52540">
    <property type="entry name" value="P-loop containing nucleoside triphosphate hydrolases"/>
    <property type="match status" value="1"/>
</dbReference>
<dbReference type="PROSITE" id="PS51719">
    <property type="entry name" value="G_SEPTIN"/>
    <property type="match status" value="1"/>
</dbReference>
<dbReference type="InterPro" id="IPR027417">
    <property type="entry name" value="P-loop_NTPase"/>
</dbReference>
<name>A0A1C7NMP1_9FUNG</name>
<evidence type="ECO:0000256" key="2">
    <source>
        <dbReference type="ARBA" id="ARBA00023134"/>
    </source>
</evidence>
<dbReference type="AlphaFoldDB" id="A0A1C7NMP1"/>
<dbReference type="PANTHER" id="PTHR18884">
    <property type="entry name" value="SEPTIN"/>
    <property type="match status" value="1"/>
</dbReference>
<dbReference type="GO" id="GO:0005938">
    <property type="term" value="C:cell cortex"/>
    <property type="evidence" value="ECO:0007669"/>
    <property type="project" value="UniProtKB-ARBA"/>
</dbReference>
<evidence type="ECO:0000259" key="5">
    <source>
        <dbReference type="PROSITE" id="PS51719"/>
    </source>
</evidence>
<dbReference type="Gene3D" id="3.40.50.300">
    <property type="entry name" value="P-loop containing nucleotide triphosphate hydrolases"/>
    <property type="match status" value="1"/>
</dbReference>
<evidence type="ECO:0000313" key="7">
    <source>
        <dbReference type="Proteomes" id="UP000093000"/>
    </source>
</evidence>
<keyword evidence="2 3" id="KW-0342">GTP-binding</keyword>
<dbReference type="Proteomes" id="UP000093000">
    <property type="component" value="Unassembled WGS sequence"/>
</dbReference>
<keyword evidence="1 3" id="KW-0547">Nucleotide-binding</keyword>
<accession>A0A1C7NMP1</accession>
<comment type="caution">
    <text evidence="6">The sequence shown here is derived from an EMBL/GenBank/DDBJ whole genome shotgun (WGS) entry which is preliminary data.</text>
</comment>
<dbReference type="OrthoDB" id="416553at2759"/>
<evidence type="ECO:0000256" key="3">
    <source>
        <dbReference type="RuleBase" id="RU004560"/>
    </source>
</evidence>
<dbReference type="Pfam" id="PF00735">
    <property type="entry name" value="Septin"/>
    <property type="match status" value="1"/>
</dbReference>
<gene>
    <name evidence="6" type="primary">CDC11</name>
    <name evidence="6" type="ORF">A0J61_02212</name>
</gene>
<sequence length="362" mass="42323">MAPRSRKNLMSHFNLMVVGFSGVGKTSFVRTLLETLQLEEKAQLLEEGVTTKKKRRDSFMSENSSIIAHEELQGPIEKTLQPYTISREIDVDKKERTFLTIIDTPGFSAEYLVDKQLHDITKYIEHQFDLTLAEETKVKRNPKAVDTRVHCCLYFIDPKKSALDEFDIRILRRLSNRVNVIPVIGKADNLTLAQRNRLKPTIIKDIYTTHKIPVYGMPEDEEDEDEEDETNDSGKKEDKPQTLENFLSQFNYEEEEPETQQILDYLRLVPFTFIAYEDEPETGNPVQMISDESIKLGRDFGWGTIDCLSEKYSDFVKLKHMLLISHRKFLQLDTVERYYEQYRTERLMYKRATKMGLTPQVQ</sequence>
<keyword evidence="7" id="KW-1185">Reference proteome</keyword>
<evidence type="ECO:0000313" key="6">
    <source>
        <dbReference type="EMBL" id="OBZ89746.1"/>
    </source>
</evidence>
<feature type="domain" description="Septin-type G" evidence="5">
    <location>
        <begin position="9"/>
        <end position="349"/>
    </location>
</feature>
<dbReference type="GO" id="GO:0051301">
    <property type="term" value="P:cell division"/>
    <property type="evidence" value="ECO:0007669"/>
    <property type="project" value="UniProtKB-KW"/>
</dbReference>
<keyword evidence="6" id="KW-0131">Cell cycle</keyword>
<protein>
    <submittedName>
        <fullName evidence="6">Cell division control protein 11</fullName>
    </submittedName>
</protein>
<comment type="similarity">
    <text evidence="3">Belongs to the TRAFAC class TrmE-Era-EngA-EngB-Septin-like GTPase superfamily. Septin GTPase family.</text>
</comment>
<dbReference type="GO" id="GO:0005525">
    <property type="term" value="F:GTP binding"/>
    <property type="evidence" value="ECO:0007669"/>
    <property type="project" value="UniProtKB-KW"/>
</dbReference>
<feature type="compositionally biased region" description="Acidic residues" evidence="4">
    <location>
        <begin position="218"/>
        <end position="231"/>
    </location>
</feature>
<organism evidence="6 7">
    <name type="scientific">Choanephora cucurbitarum</name>
    <dbReference type="NCBI Taxonomy" id="101091"/>
    <lineage>
        <taxon>Eukaryota</taxon>
        <taxon>Fungi</taxon>
        <taxon>Fungi incertae sedis</taxon>
        <taxon>Mucoromycota</taxon>
        <taxon>Mucoromycotina</taxon>
        <taxon>Mucoromycetes</taxon>
        <taxon>Mucorales</taxon>
        <taxon>Mucorineae</taxon>
        <taxon>Choanephoraceae</taxon>
        <taxon>Choanephoroideae</taxon>
        <taxon>Choanephora</taxon>
    </lineage>
</organism>
<proteinExistence type="inferred from homology"/>
<dbReference type="InterPro" id="IPR016491">
    <property type="entry name" value="Septin"/>
</dbReference>
<feature type="region of interest" description="Disordered" evidence="4">
    <location>
        <begin position="214"/>
        <end position="240"/>
    </location>
</feature>
<evidence type="ECO:0000256" key="1">
    <source>
        <dbReference type="ARBA" id="ARBA00022741"/>
    </source>
</evidence>